<evidence type="ECO:0000256" key="5">
    <source>
        <dbReference type="ARBA" id="ARBA00022989"/>
    </source>
</evidence>
<organism evidence="10 11">
    <name type="scientific">Psychroflexus halocasei</name>
    <dbReference type="NCBI Taxonomy" id="908615"/>
    <lineage>
        <taxon>Bacteria</taxon>
        <taxon>Pseudomonadati</taxon>
        <taxon>Bacteroidota</taxon>
        <taxon>Flavobacteriia</taxon>
        <taxon>Flavobacteriales</taxon>
        <taxon>Flavobacteriaceae</taxon>
        <taxon>Psychroflexus</taxon>
    </lineage>
</organism>
<dbReference type="AlphaFoldDB" id="A0A1H4DGI4"/>
<feature type="transmembrane region" description="Helical" evidence="8">
    <location>
        <begin position="369"/>
        <end position="390"/>
    </location>
</feature>
<evidence type="ECO:0000256" key="8">
    <source>
        <dbReference type="SAM" id="Phobius"/>
    </source>
</evidence>
<feature type="transmembrane region" description="Helical" evidence="8">
    <location>
        <begin position="324"/>
        <end position="348"/>
    </location>
</feature>
<evidence type="ECO:0000256" key="2">
    <source>
        <dbReference type="ARBA" id="ARBA00005346"/>
    </source>
</evidence>
<keyword evidence="3" id="KW-1003">Cell membrane</keyword>
<sequence length="503" mass="55784">MTNHIITLPLLVNLFISIILMFYWRKVRLQKIVSVAGSVLGLAVAILVFIHVYQNGTQTVASGNWSAPFGIVLVGDMLAATLILLTAISALAVSVFSTVAVINARLRFGYFSVFHFLILGLNGAFLTGDIFNLYVWFEIIIISSFVLISIGGEKNQLEGAVKYFTLNFFASMIFLTALGILYGLAGTLNMADLSAKVSQIDNQVLVEVCAILFLVGFGIKSAVFPLYFWLPASYHTPPAAVSAIFSGLLTKVGVYAMIRVFSVIFEMTPFLQTLLMVIAVLTIFSGGVGSLIQNNIRKVFSYLIICHIGFMIGGLAMFTKVAIAGVAFYLIHDIIIKTNLFLIAGLIFRMKASSSMRKIGGIYSNYPKLSLLISIPLFSLIGIPPLSGFWPKISLIIASFELKHYWFFGALIFGSFITLVIIARLWSRVFWKEQPKMDSNPKFNYFYQLSKFDKMRFVLPIVLLTIVTLYIGFGAEHIQEISTRIAEEIVNKDLYINAVLKSS</sequence>
<feature type="transmembrane region" description="Helical" evidence="8">
    <location>
        <begin position="270"/>
        <end position="292"/>
    </location>
</feature>
<gene>
    <name evidence="10" type="ORF">SAMN05421540_11135</name>
</gene>
<dbReference type="GO" id="GO:0008137">
    <property type="term" value="F:NADH dehydrogenase (ubiquinone) activity"/>
    <property type="evidence" value="ECO:0007669"/>
    <property type="project" value="InterPro"/>
</dbReference>
<protein>
    <submittedName>
        <fullName evidence="10">Multicomponent Na+:H+ antiporter subunit D</fullName>
    </submittedName>
</protein>
<feature type="transmembrane region" description="Helical" evidence="8">
    <location>
        <begin position="239"/>
        <end position="258"/>
    </location>
</feature>
<dbReference type="PANTHER" id="PTHR42703:SF1">
    <property type="entry name" value="NA(+)_H(+) ANTIPORTER SUBUNIT D1"/>
    <property type="match status" value="1"/>
</dbReference>
<evidence type="ECO:0000313" key="10">
    <source>
        <dbReference type="EMBL" id="SEA71943.1"/>
    </source>
</evidence>
<feature type="transmembrane region" description="Helical" evidence="8">
    <location>
        <begin position="133"/>
        <end position="152"/>
    </location>
</feature>
<evidence type="ECO:0000256" key="1">
    <source>
        <dbReference type="ARBA" id="ARBA00004651"/>
    </source>
</evidence>
<feature type="transmembrane region" description="Helical" evidence="8">
    <location>
        <begin position="299"/>
        <end position="318"/>
    </location>
</feature>
<dbReference type="PANTHER" id="PTHR42703">
    <property type="entry name" value="NADH DEHYDROGENASE"/>
    <property type="match status" value="1"/>
</dbReference>
<feature type="transmembrane region" description="Helical" evidence="8">
    <location>
        <begin position="108"/>
        <end position="127"/>
    </location>
</feature>
<feature type="transmembrane region" description="Helical" evidence="8">
    <location>
        <begin position="65"/>
        <end position="96"/>
    </location>
</feature>
<dbReference type="Pfam" id="PF00361">
    <property type="entry name" value="Proton_antipo_M"/>
    <property type="match status" value="1"/>
</dbReference>
<evidence type="ECO:0000256" key="4">
    <source>
        <dbReference type="ARBA" id="ARBA00022692"/>
    </source>
</evidence>
<dbReference type="GO" id="GO:0042773">
    <property type="term" value="P:ATP synthesis coupled electron transport"/>
    <property type="evidence" value="ECO:0007669"/>
    <property type="project" value="InterPro"/>
</dbReference>
<evidence type="ECO:0000256" key="6">
    <source>
        <dbReference type="ARBA" id="ARBA00023136"/>
    </source>
</evidence>
<evidence type="ECO:0000256" key="3">
    <source>
        <dbReference type="ARBA" id="ARBA00022475"/>
    </source>
</evidence>
<reference evidence="10 11" key="1">
    <citation type="submission" date="2016-10" db="EMBL/GenBank/DDBJ databases">
        <authorList>
            <person name="de Groot N.N."/>
        </authorList>
    </citation>
    <scope>NUCLEOTIDE SEQUENCE [LARGE SCALE GENOMIC DNA]</scope>
    <source>
        <strain evidence="10 11">DSM 23581</strain>
    </source>
</reference>
<accession>A0A1H4DGI4</accession>
<dbReference type="InterPro" id="IPR003918">
    <property type="entry name" value="NADH_UbQ_OxRdtase"/>
</dbReference>
<comment type="subcellular location">
    <subcellularLocation>
        <location evidence="1">Cell membrane</location>
        <topology evidence="1">Multi-pass membrane protein</topology>
    </subcellularLocation>
    <subcellularLocation>
        <location evidence="7">Membrane</location>
        <topology evidence="7">Multi-pass membrane protein</topology>
    </subcellularLocation>
</comment>
<name>A0A1H4DGI4_9FLAO</name>
<dbReference type="Proteomes" id="UP000198820">
    <property type="component" value="Unassembled WGS sequence"/>
</dbReference>
<dbReference type="InterPro" id="IPR001750">
    <property type="entry name" value="ND/Mrp_TM"/>
</dbReference>
<dbReference type="EMBL" id="FNQF01000011">
    <property type="protein sequence ID" value="SEA71943.1"/>
    <property type="molecule type" value="Genomic_DNA"/>
</dbReference>
<dbReference type="STRING" id="908615.SAMN05421540_11135"/>
<feature type="transmembrane region" description="Helical" evidence="8">
    <location>
        <begin position="405"/>
        <end position="427"/>
    </location>
</feature>
<keyword evidence="4 7" id="KW-0812">Transmembrane</keyword>
<keyword evidence="6 8" id="KW-0472">Membrane</keyword>
<dbReference type="PRINTS" id="PR01437">
    <property type="entry name" value="NUOXDRDTASE4"/>
</dbReference>
<feature type="transmembrane region" description="Helical" evidence="8">
    <location>
        <begin position="204"/>
        <end position="227"/>
    </location>
</feature>
<dbReference type="InterPro" id="IPR050586">
    <property type="entry name" value="CPA3_Na-H_Antiporter_D"/>
</dbReference>
<evidence type="ECO:0000256" key="7">
    <source>
        <dbReference type="RuleBase" id="RU000320"/>
    </source>
</evidence>
<keyword evidence="5 8" id="KW-1133">Transmembrane helix</keyword>
<proteinExistence type="inferred from homology"/>
<feature type="transmembrane region" description="Helical" evidence="8">
    <location>
        <begin position="6"/>
        <end position="25"/>
    </location>
</feature>
<keyword evidence="11" id="KW-1185">Reference proteome</keyword>
<dbReference type="GO" id="GO:0005886">
    <property type="term" value="C:plasma membrane"/>
    <property type="evidence" value="ECO:0007669"/>
    <property type="project" value="UniProtKB-SubCell"/>
</dbReference>
<evidence type="ECO:0000313" key="11">
    <source>
        <dbReference type="Proteomes" id="UP000198820"/>
    </source>
</evidence>
<feature type="transmembrane region" description="Helical" evidence="8">
    <location>
        <begin position="164"/>
        <end position="184"/>
    </location>
</feature>
<feature type="transmembrane region" description="Helical" evidence="8">
    <location>
        <begin position="32"/>
        <end position="53"/>
    </location>
</feature>
<evidence type="ECO:0000259" key="9">
    <source>
        <dbReference type="Pfam" id="PF00361"/>
    </source>
</evidence>
<dbReference type="RefSeq" id="WP_093245506.1">
    <property type="nucleotide sequence ID" value="NZ_FNQF01000011.1"/>
</dbReference>
<feature type="domain" description="NADH:quinone oxidoreductase/Mrp antiporter transmembrane" evidence="9">
    <location>
        <begin position="129"/>
        <end position="418"/>
    </location>
</feature>
<feature type="transmembrane region" description="Helical" evidence="8">
    <location>
        <begin position="457"/>
        <end position="475"/>
    </location>
</feature>
<comment type="similarity">
    <text evidence="2">Belongs to the CPA3 antiporters (TC 2.A.63) subunit D family.</text>
</comment>